<feature type="region of interest" description="Disordered" evidence="1">
    <location>
        <begin position="1"/>
        <end position="215"/>
    </location>
</feature>
<keyword evidence="3" id="KW-1185">Reference proteome</keyword>
<dbReference type="AlphaFoldDB" id="U1GR12"/>
<dbReference type="EMBL" id="KE720866">
    <property type="protein sequence ID" value="ERF74788.1"/>
    <property type="molecule type" value="Genomic_DNA"/>
</dbReference>
<proteinExistence type="predicted"/>
<feature type="compositionally biased region" description="Basic residues" evidence="1">
    <location>
        <begin position="146"/>
        <end position="156"/>
    </location>
</feature>
<name>U1GR12_ENDPU</name>
<dbReference type="RefSeq" id="XP_007787792.1">
    <property type="nucleotide sequence ID" value="XM_007789602.1"/>
</dbReference>
<dbReference type="OrthoDB" id="10366017at2759"/>
<dbReference type="GeneID" id="19238218"/>
<dbReference type="HOGENOM" id="CLU_1283241_0_0_1"/>
<protein>
    <submittedName>
        <fullName evidence="2">Uncharacterized protein</fullName>
    </submittedName>
</protein>
<evidence type="ECO:0000313" key="3">
    <source>
        <dbReference type="Proteomes" id="UP000019373"/>
    </source>
</evidence>
<dbReference type="Proteomes" id="UP000019373">
    <property type="component" value="Unassembled WGS sequence"/>
</dbReference>
<evidence type="ECO:0000256" key="1">
    <source>
        <dbReference type="SAM" id="MobiDB-lite"/>
    </source>
</evidence>
<sequence>MEEPQPNLPAHHMKQDQPIYKMKEIPSASTSPEHSRARSKRSRAAEQLLDSDGRHRIRRRESYVDGTRRGRSPTRSVSPQSTKHRTMRRRRSRSPSRSCSSSATDMPSSNVKRQRRSQHGQTKDKDATEDTSGMTARDESRESMRSRSKRRKKYRRRSDYAAASAEIARDTALEGLRGMNIPGDRAQNTDMPSEGGTHDRTGSFESVLEEDEGVS</sequence>
<gene>
    <name evidence="2" type="ORF">EPUS_03172</name>
</gene>
<organism evidence="2 3">
    <name type="scientific">Endocarpon pusillum (strain Z07020 / HMAS-L-300199)</name>
    <name type="common">Lichen-forming fungus</name>
    <dbReference type="NCBI Taxonomy" id="1263415"/>
    <lineage>
        <taxon>Eukaryota</taxon>
        <taxon>Fungi</taxon>
        <taxon>Dikarya</taxon>
        <taxon>Ascomycota</taxon>
        <taxon>Pezizomycotina</taxon>
        <taxon>Eurotiomycetes</taxon>
        <taxon>Chaetothyriomycetidae</taxon>
        <taxon>Verrucariales</taxon>
        <taxon>Verrucariaceae</taxon>
        <taxon>Endocarpon</taxon>
    </lineage>
</organism>
<evidence type="ECO:0000313" key="2">
    <source>
        <dbReference type="EMBL" id="ERF74788.1"/>
    </source>
</evidence>
<feature type="compositionally biased region" description="Basic residues" evidence="1">
    <location>
        <begin position="82"/>
        <end position="94"/>
    </location>
</feature>
<feature type="compositionally biased region" description="Basic and acidic residues" evidence="1">
    <location>
        <begin position="136"/>
        <end position="145"/>
    </location>
</feature>
<accession>U1GR12</accession>
<reference evidence="3" key="1">
    <citation type="journal article" date="2014" name="BMC Genomics">
        <title>Genome characteristics reveal the impact of lichenization on lichen-forming fungus Endocarpon pusillum Hedwig (Verrucariales, Ascomycota).</title>
        <authorList>
            <person name="Wang Y.-Y."/>
            <person name="Liu B."/>
            <person name="Zhang X.-Y."/>
            <person name="Zhou Q.-M."/>
            <person name="Zhang T."/>
            <person name="Li H."/>
            <person name="Yu Y.-F."/>
            <person name="Zhang X.-L."/>
            <person name="Hao X.-Y."/>
            <person name="Wang M."/>
            <person name="Wang L."/>
            <person name="Wei J.-C."/>
        </authorList>
    </citation>
    <scope>NUCLEOTIDE SEQUENCE [LARGE SCALE GENOMIC DNA]</scope>
    <source>
        <strain evidence="3">Z07020 / HMAS-L-300199</strain>
    </source>
</reference>